<evidence type="ECO:0000313" key="2">
    <source>
        <dbReference type="Proteomes" id="UP001642483"/>
    </source>
</evidence>
<dbReference type="EMBL" id="CAWYQH010000098">
    <property type="protein sequence ID" value="CAK8684630.1"/>
    <property type="molecule type" value="Genomic_DNA"/>
</dbReference>
<protein>
    <recommendedName>
        <fullName evidence="3">Transposase</fullName>
    </recommendedName>
</protein>
<dbReference type="PANTHER" id="PTHR45913:SF19">
    <property type="entry name" value="LOW QUALITY PROTEIN: ZINC FINGER BED DOMAIN-CONTAINING PROTEIN 5-LIKE"/>
    <property type="match status" value="1"/>
</dbReference>
<dbReference type="SUPFAM" id="SSF53098">
    <property type="entry name" value="Ribonuclease H-like"/>
    <property type="match status" value="1"/>
</dbReference>
<sequence length="596" mass="68506">MSKYSYKQEFLDLGFTCINDHGAAKPQCVLCYKVLSNESLKKNKLKRHLDTKHPQHAEKNRIYFQHREAVLKRSRFCSATNPALLASKQATLASYVVSLRIGRKMKPHTIGEQLVKPAAIDMARLVCGDDVASKLQSVSLSNDTVKSRIEDLSLNIKNQVVARMKKAGKWSYQLDESTDTGKHAQLMVYVRYEGDMDLEEEFLFCTPLATTATGKDIFNVVDNFQQKEGINWENCVSLCTDGAPAMLGARQGFTARVKQVNPNVQVVHCLLHRENLAAKHLSPDLSAVMQEVVDVVNFIKSSAVNSRLFEQMCVDHGSQFQHLLFHSSVRWLSRGKVLRRLVDLRTELKVFLNEKVHRHAIRFEDKEWMLKVCYLNDIFTALNDLNTSMQGRNQNIISLSEKLSSFKEKLQLWKKKLERDRTAAFPPMNEYLEEWNQIAISRLDIIKPILMDHLENLITEFDRYMPDRNEASQWWVTNPFLARVDNLPEDVAGLQEEFIDLHHDQFHRQLFSSASLGEFWTSVKKEKPIIGNEAMAFLLPFATTYLCEQGFSALTVVKTKARNRLDPGDDLRIALSKIEPCIENIMKEKFQFHQSH</sequence>
<keyword evidence="2" id="KW-1185">Reference proteome</keyword>
<dbReference type="Proteomes" id="UP001642483">
    <property type="component" value="Unassembled WGS sequence"/>
</dbReference>
<evidence type="ECO:0008006" key="3">
    <source>
        <dbReference type="Google" id="ProtNLM"/>
    </source>
</evidence>
<dbReference type="PANTHER" id="PTHR45913">
    <property type="entry name" value="EPM2A-INTERACTING PROTEIN 1"/>
    <property type="match status" value="1"/>
</dbReference>
<proteinExistence type="predicted"/>
<accession>A0ABP0G3B2</accession>
<evidence type="ECO:0000313" key="1">
    <source>
        <dbReference type="EMBL" id="CAK8684630.1"/>
    </source>
</evidence>
<organism evidence="1 2">
    <name type="scientific">Clavelina lepadiformis</name>
    <name type="common">Light-bulb sea squirt</name>
    <name type="synonym">Ascidia lepadiformis</name>
    <dbReference type="NCBI Taxonomy" id="159417"/>
    <lineage>
        <taxon>Eukaryota</taxon>
        <taxon>Metazoa</taxon>
        <taxon>Chordata</taxon>
        <taxon>Tunicata</taxon>
        <taxon>Ascidiacea</taxon>
        <taxon>Aplousobranchia</taxon>
        <taxon>Clavelinidae</taxon>
        <taxon>Clavelina</taxon>
    </lineage>
</organism>
<reference evidence="1 2" key="1">
    <citation type="submission" date="2024-02" db="EMBL/GenBank/DDBJ databases">
        <authorList>
            <person name="Daric V."/>
            <person name="Darras S."/>
        </authorList>
    </citation>
    <scope>NUCLEOTIDE SEQUENCE [LARGE SCALE GENOMIC DNA]</scope>
</reference>
<comment type="caution">
    <text evidence="1">The sequence shown here is derived from an EMBL/GenBank/DDBJ whole genome shotgun (WGS) entry which is preliminary data.</text>
</comment>
<dbReference type="InterPro" id="IPR012337">
    <property type="entry name" value="RNaseH-like_sf"/>
</dbReference>
<name>A0ABP0G3B2_CLALP</name>
<gene>
    <name evidence="1" type="ORF">CVLEPA_LOCUS15614</name>
</gene>